<dbReference type="RefSeq" id="WP_017107687.1">
    <property type="nucleotide sequence ID" value="NZ_MAKA01000314.1"/>
</dbReference>
<evidence type="ECO:0008006" key="5">
    <source>
        <dbReference type="Google" id="ProtNLM"/>
    </source>
</evidence>
<dbReference type="NCBIfam" id="NF033928">
    <property type="entry name" value="alph_xenorhab_A"/>
    <property type="match status" value="1"/>
</dbReference>
<proteinExistence type="predicted"/>
<comment type="caution">
    <text evidence="3">The sequence shown here is derived from an EMBL/GenBank/DDBJ whole genome shotgun (WGS) entry which is preliminary data.</text>
</comment>
<feature type="coiled-coil region" evidence="1">
    <location>
        <begin position="217"/>
        <end position="259"/>
    </location>
</feature>
<feature type="chain" id="PRO_5015061184" description="Alpha-xenorhabdolysin family binary toxin subunit A" evidence="2">
    <location>
        <begin position="25"/>
        <end position="427"/>
    </location>
</feature>
<organism evidence="3 4">
    <name type="scientific">Vibrio lentus</name>
    <dbReference type="NCBI Taxonomy" id="136468"/>
    <lineage>
        <taxon>Bacteria</taxon>
        <taxon>Pseudomonadati</taxon>
        <taxon>Pseudomonadota</taxon>
        <taxon>Gammaproteobacteria</taxon>
        <taxon>Vibrionales</taxon>
        <taxon>Vibrionaceae</taxon>
        <taxon>Vibrio</taxon>
    </lineage>
</organism>
<keyword evidence="1" id="KW-0175">Coiled coil</keyword>
<dbReference type="EMBL" id="MCSI01000171">
    <property type="protein sequence ID" value="PME56751.1"/>
    <property type="molecule type" value="Genomic_DNA"/>
</dbReference>
<evidence type="ECO:0000313" key="3">
    <source>
        <dbReference type="EMBL" id="PME56751.1"/>
    </source>
</evidence>
<evidence type="ECO:0000256" key="1">
    <source>
        <dbReference type="SAM" id="Coils"/>
    </source>
</evidence>
<dbReference type="CDD" id="cd22656">
    <property type="entry name" value="ClyA_Cry6Aa-like"/>
    <property type="match status" value="1"/>
</dbReference>
<name>A0A1B9PUB2_9VIBR</name>
<evidence type="ECO:0000256" key="2">
    <source>
        <dbReference type="SAM" id="SignalP"/>
    </source>
</evidence>
<sequence>MKFKKKIFLPIIAIAALHNTSVFSAENTMNTSPLLSKSQQSWGQNHSFQMTNEGLLLGDPTLFEEDGDFILSTDEWSEIQFFAQTAYSLPHTEQDMKWEFELGDLPFDGVYPQLLGNYQDIHNISIEWLGYNGYRDKMVGLALDLKNYSLLVNSRSNALSTLAELLYNAALDDDQEKFDKYKSAFKTQLIKLSNETHEFNNTASLLEEKLGDFVLTLKDSEAKLDRLEKGYQDELGNNGDALKSDIERLILEKDALNEKYVKWKTVSWTTLTYAWIPPWGTIAAITCAVECSAEAIAFKAELEAKKLELEEKKQELDTQLKVYTSWTLATGNMHDIESSMVSARQSLEKLKGGWKNITKTLDKTITTIDGIDTDDVLNDPDNWTAAWNTQTEVEAVQVLWAEVGNVASKWAENAYVTEAPTKRISFN</sequence>
<keyword evidence="2" id="KW-0732">Signal</keyword>
<protein>
    <recommendedName>
        <fullName evidence="5">Alpha-xenorhabdolysin family binary toxin subunit A</fullName>
    </recommendedName>
</protein>
<gene>
    <name evidence="3" type="ORF">BCV30_18525</name>
</gene>
<reference evidence="4" key="1">
    <citation type="submission" date="2016-07" db="EMBL/GenBank/DDBJ databases">
        <title>Nontailed viruses are major unrecognized killers of bacteria in the ocean.</title>
        <authorList>
            <person name="Kauffman K."/>
            <person name="Hussain F."/>
            <person name="Yang J."/>
            <person name="Arevalo P."/>
            <person name="Brown J."/>
            <person name="Cutler M."/>
            <person name="Kelly L."/>
            <person name="Polz M.F."/>
        </authorList>
    </citation>
    <scope>NUCLEOTIDE SEQUENCE [LARGE SCALE GENOMIC DNA]</scope>
    <source>
        <strain evidence="4">10N.286.55.C1</strain>
    </source>
</reference>
<feature type="signal peptide" evidence="2">
    <location>
        <begin position="1"/>
        <end position="24"/>
    </location>
</feature>
<evidence type="ECO:0000313" key="4">
    <source>
        <dbReference type="Proteomes" id="UP000235778"/>
    </source>
</evidence>
<accession>A0A1B9PUB2</accession>
<dbReference type="SUPFAM" id="SSF58100">
    <property type="entry name" value="Bacterial hemolysins"/>
    <property type="match status" value="1"/>
</dbReference>
<dbReference type="AlphaFoldDB" id="A0A1B9PUB2"/>
<dbReference type="Proteomes" id="UP000235778">
    <property type="component" value="Unassembled WGS sequence"/>
</dbReference>
<feature type="coiled-coil region" evidence="1">
    <location>
        <begin position="295"/>
        <end position="322"/>
    </location>
</feature>
<dbReference type="Gene3D" id="1.20.1170.10">
    <property type="match status" value="1"/>
</dbReference>